<dbReference type="PANTHER" id="PTHR31544">
    <property type="entry name" value="AIG2-LIKE PROTEIN D"/>
    <property type="match status" value="1"/>
</dbReference>
<evidence type="ECO:0000259" key="5">
    <source>
        <dbReference type="Pfam" id="PF06094"/>
    </source>
</evidence>
<dbReference type="EMBL" id="CAJVOS010000071">
    <property type="protein sequence ID" value="CAG8250805.1"/>
    <property type="molecule type" value="Genomic_DNA"/>
</dbReference>
<evidence type="ECO:0000256" key="1">
    <source>
        <dbReference type="ARBA" id="ARBA00008861"/>
    </source>
</evidence>
<evidence type="ECO:0000313" key="7">
    <source>
        <dbReference type="Proteomes" id="UP001153618"/>
    </source>
</evidence>
<evidence type="ECO:0000256" key="2">
    <source>
        <dbReference type="ARBA" id="ARBA00022679"/>
    </source>
</evidence>
<dbReference type="InterPro" id="IPR045038">
    <property type="entry name" value="AIG2-like"/>
</dbReference>
<protein>
    <recommendedName>
        <fullName evidence="3">Putative gamma-glutamylcyclotransferase</fullName>
    </recommendedName>
</protein>
<organism evidence="6 7">
    <name type="scientific">Penicillium olsonii</name>
    <dbReference type="NCBI Taxonomy" id="99116"/>
    <lineage>
        <taxon>Eukaryota</taxon>
        <taxon>Fungi</taxon>
        <taxon>Dikarya</taxon>
        <taxon>Ascomycota</taxon>
        <taxon>Pezizomycotina</taxon>
        <taxon>Eurotiomycetes</taxon>
        <taxon>Eurotiomycetidae</taxon>
        <taxon>Eurotiales</taxon>
        <taxon>Aspergillaceae</taxon>
        <taxon>Penicillium</taxon>
    </lineage>
</organism>
<gene>
    <name evidence="6" type="ORF">POLS_LOCUS8771</name>
</gene>
<evidence type="ECO:0000256" key="4">
    <source>
        <dbReference type="SAM" id="MobiDB-lite"/>
    </source>
</evidence>
<dbReference type="InterPro" id="IPR036568">
    <property type="entry name" value="GGCT-like_sf"/>
</dbReference>
<sequence>MYSNPPPTFFFPLLAKVSSSSFTFFDPRIVGIFIDMRTRPSAMVRKFMQANASTDPPRPTLLPAGDDSAENSWPQDPIRDEYCFFYGTLMDPDTLCKVLGLSRPPLLMRPARIIGYQIKLWGPYPALLDDKPLNPVDGMVCGLLSPAQLDRLGSYESNKYQLQGCLINILNDDGSTEKTIEGVSFMWNGRPDELREGSFDPKQWGKDIQLRETDSELQKPWNV</sequence>
<evidence type="ECO:0000313" key="6">
    <source>
        <dbReference type="EMBL" id="CAG8250805.1"/>
    </source>
</evidence>
<dbReference type="OrthoDB" id="3262926at2759"/>
<reference evidence="6" key="1">
    <citation type="submission" date="2021-07" db="EMBL/GenBank/DDBJ databases">
        <authorList>
            <person name="Branca A.L. A."/>
        </authorList>
    </citation>
    <scope>NUCLEOTIDE SEQUENCE</scope>
</reference>
<dbReference type="CDD" id="cd06661">
    <property type="entry name" value="GGCT_like"/>
    <property type="match status" value="1"/>
</dbReference>
<dbReference type="PANTHER" id="PTHR31544:SF4">
    <property type="entry name" value="GAMMA-GLUTAMYLCYCLOTRANSFERASE-RELATED"/>
    <property type="match status" value="1"/>
</dbReference>
<accession>A0A9W4IAB3</accession>
<dbReference type="Pfam" id="PF06094">
    <property type="entry name" value="GGACT"/>
    <property type="match status" value="1"/>
</dbReference>
<keyword evidence="2" id="KW-0808">Transferase</keyword>
<dbReference type="InterPro" id="IPR009288">
    <property type="entry name" value="AIG2-like_dom"/>
</dbReference>
<keyword evidence="7" id="KW-1185">Reference proteome</keyword>
<feature type="domain" description="Gamma-glutamylcyclotransferase AIG2-like" evidence="5">
    <location>
        <begin position="83"/>
        <end position="195"/>
    </location>
</feature>
<proteinExistence type="inferred from homology"/>
<evidence type="ECO:0000256" key="3">
    <source>
        <dbReference type="ARBA" id="ARBA00030602"/>
    </source>
</evidence>
<name>A0A9W4IAB3_PENOL</name>
<dbReference type="AlphaFoldDB" id="A0A9W4IAB3"/>
<feature type="region of interest" description="Disordered" evidence="4">
    <location>
        <begin position="52"/>
        <end position="71"/>
    </location>
</feature>
<dbReference type="Gene3D" id="3.10.490.10">
    <property type="entry name" value="Gamma-glutamyl cyclotransferase-like"/>
    <property type="match status" value="1"/>
</dbReference>
<comment type="similarity">
    <text evidence="1">Belongs to the gamma-glutamylcyclotransferase family.</text>
</comment>
<dbReference type="SUPFAM" id="SSF110857">
    <property type="entry name" value="Gamma-glutamyl cyclotransferase-like"/>
    <property type="match status" value="1"/>
</dbReference>
<dbReference type="GO" id="GO:0016740">
    <property type="term" value="F:transferase activity"/>
    <property type="evidence" value="ECO:0007669"/>
    <property type="project" value="UniProtKB-KW"/>
</dbReference>
<comment type="caution">
    <text evidence="6">The sequence shown here is derived from an EMBL/GenBank/DDBJ whole genome shotgun (WGS) entry which is preliminary data.</text>
</comment>
<dbReference type="InterPro" id="IPR013024">
    <property type="entry name" value="GGCT-like"/>
</dbReference>
<dbReference type="Proteomes" id="UP001153618">
    <property type="component" value="Unassembled WGS sequence"/>
</dbReference>